<dbReference type="AlphaFoldDB" id="A0A6A4GY48"/>
<evidence type="ECO:0000313" key="2">
    <source>
        <dbReference type="Proteomes" id="UP000799118"/>
    </source>
</evidence>
<reference evidence="1" key="1">
    <citation type="journal article" date="2019" name="Environ. Microbiol.">
        <title>Fungal ecological strategies reflected in gene transcription - a case study of two litter decomposers.</title>
        <authorList>
            <person name="Barbi F."/>
            <person name="Kohler A."/>
            <person name="Barry K."/>
            <person name="Baskaran P."/>
            <person name="Daum C."/>
            <person name="Fauchery L."/>
            <person name="Ihrmark K."/>
            <person name="Kuo A."/>
            <person name="LaButti K."/>
            <person name="Lipzen A."/>
            <person name="Morin E."/>
            <person name="Grigoriev I.V."/>
            <person name="Henrissat B."/>
            <person name="Lindahl B."/>
            <person name="Martin F."/>
        </authorList>
    </citation>
    <scope>NUCLEOTIDE SEQUENCE</scope>
    <source>
        <strain evidence="1">JB14</strain>
    </source>
</reference>
<keyword evidence="2" id="KW-1185">Reference proteome</keyword>
<evidence type="ECO:0000313" key="1">
    <source>
        <dbReference type="EMBL" id="KAE9390819.1"/>
    </source>
</evidence>
<dbReference type="Proteomes" id="UP000799118">
    <property type="component" value="Unassembled WGS sequence"/>
</dbReference>
<sequence length="223" mass="24826">MQRDTLDMGLQVPQHKFHPLQSENIAAQTSSSFHRSVEKRGRLQICWSSIIVARNSAAHRLLADCAHTRLANGTKSVKGAGEMLVQWVLSSTAVSNLVFLALLVKRIVLIRTLEGPFFATFGLEFGSAAIPGPTIQRLYLTLQENPPLRAQGKEPRAPKTDSSVDSPHCLPILPNFHLLLRHPPRLGLSTPTLEFRPRIVHYQHYLGIYCEALALQQSSAQLR</sequence>
<accession>A0A6A4GY48</accession>
<organism evidence="1 2">
    <name type="scientific">Gymnopus androsaceus JB14</name>
    <dbReference type="NCBI Taxonomy" id="1447944"/>
    <lineage>
        <taxon>Eukaryota</taxon>
        <taxon>Fungi</taxon>
        <taxon>Dikarya</taxon>
        <taxon>Basidiomycota</taxon>
        <taxon>Agaricomycotina</taxon>
        <taxon>Agaricomycetes</taxon>
        <taxon>Agaricomycetidae</taxon>
        <taxon>Agaricales</taxon>
        <taxon>Marasmiineae</taxon>
        <taxon>Omphalotaceae</taxon>
        <taxon>Gymnopus</taxon>
    </lineage>
</organism>
<name>A0A6A4GY48_9AGAR</name>
<gene>
    <name evidence="1" type="ORF">BT96DRAFT_1001957</name>
</gene>
<proteinExistence type="predicted"/>
<dbReference type="EMBL" id="ML769646">
    <property type="protein sequence ID" value="KAE9390819.1"/>
    <property type="molecule type" value="Genomic_DNA"/>
</dbReference>
<protein>
    <submittedName>
        <fullName evidence="1">Uncharacterized protein</fullName>
    </submittedName>
</protein>